<name>A0ABQ2AU65_9MICC</name>
<evidence type="ECO:0000256" key="3">
    <source>
        <dbReference type="ARBA" id="ARBA00022475"/>
    </source>
</evidence>
<feature type="transmembrane region" description="Helical" evidence="7">
    <location>
        <begin position="12"/>
        <end position="33"/>
    </location>
</feature>
<accession>A0ABQ2AU65</accession>
<keyword evidence="9" id="KW-1185">Reference proteome</keyword>
<comment type="caution">
    <text evidence="8">The sequence shown here is derived from an EMBL/GenBank/DDBJ whole genome shotgun (WGS) entry which is preliminary data.</text>
</comment>
<evidence type="ECO:0000256" key="4">
    <source>
        <dbReference type="ARBA" id="ARBA00022692"/>
    </source>
</evidence>
<proteinExistence type="inferred from homology"/>
<dbReference type="RefSeq" id="WP_188572244.1">
    <property type="nucleotide sequence ID" value="NZ_BMFW01000014.1"/>
</dbReference>
<evidence type="ECO:0000313" key="9">
    <source>
        <dbReference type="Proteomes" id="UP000643279"/>
    </source>
</evidence>
<keyword evidence="6 7" id="KW-0472">Membrane</keyword>
<comment type="subcellular location">
    <subcellularLocation>
        <location evidence="1">Cell membrane</location>
        <topology evidence="1">Multi-pass membrane protein</topology>
    </subcellularLocation>
</comment>
<feature type="transmembrane region" description="Helical" evidence="7">
    <location>
        <begin position="113"/>
        <end position="135"/>
    </location>
</feature>
<dbReference type="PANTHER" id="PTHR30250:SF10">
    <property type="entry name" value="LIPOPOLYSACCHARIDE BIOSYNTHESIS PROTEIN WZXC"/>
    <property type="match status" value="1"/>
</dbReference>
<evidence type="ECO:0000256" key="7">
    <source>
        <dbReference type="SAM" id="Phobius"/>
    </source>
</evidence>
<feature type="transmembrane region" description="Helical" evidence="7">
    <location>
        <begin position="324"/>
        <end position="346"/>
    </location>
</feature>
<feature type="transmembrane region" description="Helical" evidence="7">
    <location>
        <begin position="169"/>
        <end position="190"/>
    </location>
</feature>
<feature type="transmembrane region" description="Helical" evidence="7">
    <location>
        <begin position="291"/>
        <end position="312"/>
    </location>
</feature>
<dbReference type="PANTHER" id="PTHR30250">
    <property type="entry name" value="PST FAMILY PREDICTED COLANIC ACID TRANSPORTER"/>
    <property type="match status" value="1"/>
</dbReference>
<dbReference type="InterPro" id="IPR050833">
    <property type="entry name" value="Poly_Biosynth_Transport"/>
</dbReference>
<keyword evidence="3" id="KW-1003">Cell membrane</keyword>
<comment type="similarity">
    <text evidence="2">Belongs to the polysaccharide synthase family.</text>
</comment>
<feature type="transmembrane region" description="Helical" evidence="7">
    <location>
        <begin position="381"/>
        <end position="399"/>
    </location>
</feature>
<evidence type="ECO:0000256" key="6">
    <source>
        <dbReference type="ARBA" id="ARBA00023136"/>
    </source>
</evidence>
<dbReference type="EMBL" id="BMFW01000014">
    <property type="protein sequence ID" value="GGH97695.1"/>
    <property type="molecule type" value="Genomic_DNA"/>
</dbReference>
<gene>
    <name evidence="8" type="ORF">GCM10007170_28530</name>
</gene>
<evidence type="ECO:0008006" key="10">
    <source>
        <dbReference type="Google" id="ProtNLM"/>
    </source>
</evidence>
<feature type="transmembrane region" description="Helical" evidence="7">
    <location>
        <begin position="358"/>
        <end position="375"/>
    </location>
</feature>
<feature type="transmembrane region" description="Helical" evidence="7">
    <location>
        <begin position="142"/>
        <end position="163"/>
    </location>
</feature>
<feature type="transmembrane region" description="Helical" evidence="7">
    <location>
        <begin position="86"/>
        <end position="107"/>
    </location>
</feature>
<protein>
    <recommendedName>
        <fullName evidence="10">Membrane protein involved in the export of O-antigen and teichoic acid</fullName>
    </recommendedName>
</protein>
<evidence type="ECO:0000313" key="8">
    <source>
        <dbReference type="EMBL" id="GGH97695.1"/>
    </source>
</evidence>
<organism evidence="8 9">
    <name type="scientific">Arthrobacter liuii</name>
    <dbReference type="NCBI Taxonomy" id="1476996"/>
    <lineage>
        <taxon>Bacteria</taxon>
        <taxon>Bacillati</taxon>
        <taxon>Actinomycetota</taxon>
        <taxon>Actinomycetes</taxon>
        <taxon>Micrococcales</taxon>
        <taxon>Micrococcaceae</taxon>
        <taxon>Arthrobacter</taxon>
    </lineage>
</organism>
<reference evidence="9" key="1">
    <citation type="journal article" date="2019" name="Int. J. Syst. Evol. Microbiol.">
        <title>The Global Catalogue of Microorganisms (GCM) 10K type strain sequencing project: providing services to taxonomists for standard genome sequencing and annotation.</title>
        <authorList>
            <consortium name="The Broad Institute Genomics Platform"/>
            <consortium name="The Broad Institute Genome Sequencing Center for Infectious Disease"/>
            <person name="Wu L."/>
            <person name="Ma J."/>
        </authorList>
    </citation>
    <scope>NUCLEOTIDE SEQUENCE [LARGE SCALE GENOMIC DNA]</scope>
    <source>
        <strain evidence="9">CGMCC 1.12778</strain>
    </source>
</reference>
<feature type="transmembrane region" description="Helical" evidence="7">
    <location>
        <begin position="217"/>
        <end position="239"/>
    </location>
</feature>
<evidence type="ECO:0000256" key="2">
    <source>
        <dbReference type="ARBA" id="ARBA00007430"/>
    </source>
</evidence>
<keyword evidence="4 7" id="KW-0812">Transmembrane</keyword>
<sequence length="407" mass="42838">MKAIAAALARLSKFALTVGLGTVVGLVAIPIITNVVGSGLWAILALVQSMATLFGVVVAFGWGTVGPSMVATLRAEKRPQLFADSLITRSYLYLLTAPIMGLVMMALQPAHAAFVFLASLTYLLPFLGASWYFIGEAKPTRLFLADAIPQLAGTVTGLFVLTYTRDLTYMVLTQLLFGLFAVALSAVLVLRSASSTLTWDFSIRGSWSRMQLQRHGVITAATGSLYVNLPILAVTVLIPSHLDVYAFADRLFRYGAVAFSPVLQFIQGWIPEGGLKDQKHRIRRAAQAAPLLGVAGGLALALLGPFAAQVLVKDPIPFGSSLSIPIGVAFAAVALSQVLGLACLVAIGQARELARSTLIGAVAGAPMIVVGAVSLGVVGVAWAVAISEALVAGYQLLVLRRHMSKRA</sequence>
<dbReference type="Proteomes" id="UP000643279">
    <property type="component" value="Unassembled WGS sequence"/>
</dbReference>
<feature type="transmembrane region" description="Helical" evidence="7">
    <location>
        <begin position="39"/>
        <end position="65"/>
    </location>
</feature>
<evidence type="ECO:0000256" key="1">
    <source>
        <dbReference type="ARBA" id="ARBA00004651"/>
    </source>
</evidence>
<feature type="transmembrane region" description="Helical" evidence="7">
    <location>
        <begin position="251"/>
        <end position="270"/>
    </location>
</feature>
<evidence type="ECO:0000256" key="5">
    <source>
        <dbReference type="ARBA" id="ARBA00022989"/>
    </source>
</evidence>
<keyword evidence="5 7" id="KW-1133">Transmembrane helix</keyword>